<feature type="signal peptide" evidence="1">
    <location>
        <begin position="1"/>
        <end position="22"/>
    </location>
</feature>
<protein>
    <submittedName>
        <fullName evidence="3">YaiO family outer membrane beta-barrel protein</fullName>
    </submittedName>
</protein>
<dbReference type="InterPro" id="IPR030887">
    <property type="entry name" value="Beta-barrel_YaiO"/>
</dbReference>
<evidence type="ECO:0000313" key="3">
    <source>
        <dbReference type="EMBL" id="QOL48147.1"/>
    </source>
</evidence>
<sequence>MKRIYALYSVFILLCMPQVSNAQTLAPESQAIDAGALRQLELAARYDSLTGELGKWRDLSLRGALQVGDHLLQAELSSQQHFRVHGNFAGISDTYVFSPDWYGSLALGVGDGSFFLPKYRIDAFLNKKWLASKSLVTSIGFGRYRAPDGHVDRSTSLGLIYYFAIPLVLEGGIRRNISDPGAVSSRQKYVAATYGEHGKQLFIARHGWGTEGYLPFAPGSSLVGYPSHETSLSWRYWTSRRSGIAIEAHRYANSLFRRKGVTVSAFHDF</sequence>
<dbReference type="AlphaFoldDB" id="A0A7L9TZV1"/>
<evidence type="ECO:0000313" key="4">
    <source>
        <dbReference type="Proteomes" id="UP000593875"/>
    </source>
</evidence>
<dbReference type="Pfam" id="PF19413">
    <property type="entry name" value="YaiO"/>
    <property type="match status" value="1"/>
</dbReference>
<keyword evidence="1" id="KW-0732">Signal</keyword>
<name>A0A7L9TZV1_9BURK</name>
<organism evidence="3 4">
    <name type="scientific">Massilia litorea</name>
    <dbReference type="NCBI Taxonomy" id="2769491"/>
    <lineage>
        <taxon>Bacteria</taxon>
        <taxon>Pseudomonadati</taxon>
        <taxon>Pseudomonadota</taxon>
        <taxon>Betaproteobacteria</taxon>
        <taxon>Burkholderiales</taxon>
        <taxon>Oxalobacteraceae</taxon>
        <taxon>Telluria group</taxon>
        <taxon>Massilia</taxon>
    </lineage>
</organism>
<evidence type="ECO:0000256" key="1">
    <source>
        <dbReference type="SAM" id="SignalP"/>
    </source>
</evidence>
<feature type="chain" id="PRO_5032751403" evidence="1">
    <location>
        <begin position="23"/>
        <end position="269"/>
    </location>
</feature>
<proteinExistence type="predicted"/>
<gene>
    <name evidence="3" type="primary">yaiO</name>
    <name evidence="3" type="ORF">LPB04_14205</name>
</gene>
<evidence type="ECO:0000259" key="2">
    <source>
        <dbReference type="Pfam" id="PF19413"/>
    </source>
</evidence>
<dbReference type="Proteomes" id="UP000593875">
    <property type="component" value="Chromosome"/>
</dbReference>
<dbReference type="EMBL" id="CP062941">
    <property type="protein sequence ID" value="QOL48147.1"/>
    <property type="molecule type" value="Genomic_DNA"/>
</dbReference>
<dbReference type="NCBIfam" id="TIGR04390">
    <property type="entry name" value="OMP_YaiO_dom"/>
    <property type="match status" value="1"/>
</dbReference>
<dbReference type="KEGG" id="mlir:LPB04_14205"/>
<keyword evidence="4" id="KW-1185">Reference proteome</keyword>
<feature type="domain" description="YaiO beta-barrel" evidence="2">
    <location>
        <begin position="39"/>
        <end position="213"/>
    </location>
</feature>
<accession>A0A7L9TZV1</accession>
<reference evidence="3 4" key="1">
    <citation type="submission" date="2020-10" db="EMBL/GenBank/DDBJ databases">
        <title>Genome sequencing of Massilia sp. LPB0304.</title>
        <authorList>
            <person name="Kim J."/>
        </authorList>
    </citation>
    <scope>NUCLEOTIDE SEQUENCE [LARGE SCALE GENOMIC DNA]</scope>
    <source>
        <strain evidence="3 4">LPB0304</strain>
    </source>
</reference>
<dbReference type="RefSeq" id="WP_193685193.1">
    <property type="nucleotide sequence ID" value="NZ_CP062941.1"/>
</dbReference>